<keyword evidence="6" id="KW-1185">Reference proteome</keyword>
<accession>A0A256GD70</accession>
<evidence type="ECO:0000256" key="1">
    <source>
        <dbReference type="SAM" id="SignalP"/>
    </source>
</evidence>
<evidence type="ECO:0000259" key="2">
    <source>
        <dbReference type="PROSITE" id="PS51781"/>
    </source>
</evidence>
<gene>
    <name evidence="4" type="ORF">CES86_4438</name>
    <name evidence="3" type="ORF">F9L03_20550</name>
</gene>
<comment type="caution">
    <text evidence="4">The sequence shown here is derived from an EMBL/GenBank/DDBJ whole genome shotgun (WGS) entry which is preliminary data.</text>
</comment>
<evidence type="ECO:0000313" key="6">
    <source>
        <dbReference type="Proteomes" id="UP000435957"/>
    </source>
</evidence>
<dbReference type="InterPro" id="IPR003646">
    <property type="entry name" value="SH3-like_bac-type"/>
</dbReference>
<name>A0A256GD70_9HYPH</name>
<reference evidence="4 5" key="1">
    <citation type="submission" date="2017-07" db="EMBL/GenBank/DDBJ databases">
        <title>Draft genome of Ochrobactrum lupini type strain LUP21.</title>
        <authorList>
            <person name="Krzyzanowska D.M."/>
            <person name="Jafra S."/>
        </authorList>
    </citation>
    <scope>NUCLEOTIDE SEQUENCE [LARGE SCALE GENOMIC DNA]</scope>
    <source>
        <strain evidence="4 5">LUP21</strain>
    </source>
</reference>
<dbReference type="EMBL" id="WBWF01000019">
    <property type="protein sequence ID" value="KAB2702005.1"/>
    <property type="molecule type" value="Genomic_DNA"/>
</dbReference>
<dbReference type="Proteomes" id="UP000216363">
    <property type="component" value="Unassembled WGS sequence"/>
</dbReference>
<dbReference type="AlphaFoldDB" id="A0A256GD70"/>
<keyword evidence="1" id="KW-0732">Signal</keyword>
<dbReference type="EMBL" id="NNRN01000059">
    <property type="protein sequence ID" value="OYR25053.1"/>
    <property type="molecule type" value="Genomic_DNA"/>
</dbReference>
<organism evidence="4 5">
    <name type="scientific">Brucella lupini</name>
    <dbReference type="NCBI Taxonomy" id="255457"/>
    <lineage>
        <taxon>Bacteria</taxon>
        <taxon>Pseudomonadati</taxon>
        <taxon>Pseudomonadota</taxon>
        <taxon>Alphaproteobacteria</taxon>
        <taxon>Hyphomicrobiales</taxon>
        <taxon>Brucellaceae</taxon>
        <taxon>Brucella/Ochrobactrum group</taxon>
        <taxon>Brucella</taxon>
    </lineage>
</organism>
<sequence>MNKTRIWLMRRIILSAFAAILMAAMSGPALAAARGATVTSVNLRAGPGTWYPVVTAMPPSAALTVYGCLDAASWCDVSWGGARGWVSSNYVSIYYQGQTVAISPALIPAIGLTVVAFNQAYWNNHYASQPWHGQWNSYYAPGGRAAAVRGPYGGGAAARGGCVGPACGGSGVVRGPNGGGAAARGVCGPERCAGGAVMRRPGGGVEFRRGVIER</sequence>
<evidence type="ECO:0000313" key="3">
    <source>
        <dbReference type="EMBL" id="KAB2702005.1"/>
    </source>
</evidence>
<protein>
    <submittedName>
        <fullName evidence="4">Bacterial SH3 domain protein</fullName>
    </submittedName>
    <submittedName>
        <fullName evidence="3">SH3 domain-containing protein</fullName>
    </submittedName>
</protein>
<reference evidence="3 6" key="2">
    <citation type="submission" date="2019-09" db="EMBL/GenBank/DDBJ databases">
        <title>Taxonomic organization of the family Brucellaceae based on a phylogenomic approach.</title>
        <authorList>
            <person name="Leclercq S."/>
            <person name="Cloeckaert A."/>
            <person name="Zygmunt M.S."/>
        </authorList>
    </citation>
    <scope>NUCLEOTIDE SEQUENCE [LARGE SCALE GENOMIC DNA]</scope>
    <source>
        <strain evidence="3 6">LUP23</strain>
    </source>
</reference>
<feature type="chain" id="PRO_5044571224" evidence="1">
    <location>
        <begin position="32"/>
        <end position="214"/>
    </location>
</feature>
<evidence type="ECO:0000313" key="5">
    <source>
        <dbReference type="Proteomes" id="UP000216363"/>
    </source>
</evidence>
<proteinExistence type="predicted"/>
<dbReference type="Proteomes" id="UP000435957">
    <property type="component" value="Unassembled WGS sequence"/>
</dbReference>
<dbReference type="Pfam" id="PF08239">
    <property type="entry name" value="SH3_3"/>
    <property type="match status" value="1"/>
</dbReference>
<dbReference type="Gene3D" id="2.30.30.40">
    <property type="entry name" value="SH3 Domains"/>
    <property type="match status" value="1"/>
</dbReference>
<feature type="signal peptide" evidence="1">
    <location>
        <begin position="1"/>
        <end position="31"/>
    </location>
</feature>
<dbReference type="RefSeq" id="WP_003501900.1">
    <property type="nucleotide sequence ID" value="NZ_JBHEEP010000019.1"/>
</dbReference>
<dbReference type="SMART" id="SM00287">
    <property type="entry name" value="SH3b"/>
    <property type="match status" value="1"/>
</dbReference>
<feature type="domain" description="SH3b" evidence="2">
    <location>
        <begin position="31"/>
        <end position="95"/>
    </location>
</feature>
<dbReference type="PROSITE" id="PS51781">
    <property type="entry name" value="SH3B"/>
    <property type="match status" value="1"/>
</dbReference>
<evidence type="ECO:0000313" key="4">
    <source>
        <dbReference type="EMBL" id="OYR25053.1"/>
    </source>
</evidence>